<dbReference type="GO" id="GO:0051287">
    <property type="term" value="F:NAD binding"/>
    <property type="evidence" value="ECO:0007669"/>
    <property type="project" value="InterPro"/>
</dbReference>
<protein>
    <recommendedName>
        <fullName evidence="3">D-isomer specific 2-hydroxyacid dehydrogenase NAD-binding domain-containing protein</fullName>
    </recommendedName>
</protein>
<feature type="domain" description="D-isomer specific 2-hydroxyacid dehydrogenase NAD-binding" evidence="3">
    <location>
        <begin position="119"/>
        <end position="291"/>
    </location>
</feature>
<dbReference type="Gene3D" id="3.40.50.720">
    <property type="entry name" value="NAD(P)-binding Rossmann-like Domain"/>
    <property type="match status" value="2"/>
</dbReference>
<dbReference type="GO" id="GO:0016491">
    <property type="term" value="F:oxidoreductase activity"/>
    <property type="evidence" value="ECO:0007669"/>
    <property type="project" value="UniProtKB-KW"/>
</dbReference>
<evidence type="ECO:0000313" key="4">
    <source>
        <dbReference type="EMBL" id="SVA57617.1"/>
    </source>
</evidence>
<name>A0A381X0C8_9ZZZZ</name>
<dbReference type="CDD" id="cd05300">
    <property type="entry name" value="2-Hacid_dh_1"/>
    <property type="match status" value="1"/>
</dbReference>
<reference evidence="4" key="1">
    <citation type="submission" date="2018-05" db="EMBL/GenBank/DDBJ databases">
        <authorList>
            <person name="Lanie J.A."/>
            <person name="Ng W.-L."/>
            <person name="Kazmierczak K.M."/>
            <person name="Andrzejewski T.M."/>
            <person name="Davidsen T.M."/>
            <person name="Wayne K.J."/>
            <person name="Tettelin H."/>
            <person name="Glass J.I."/>
            <person name="Rusch D."/>
            <person name="Podicherti R."/>
            <person name="Tsui H.-C.T."/>
            <person name="Winkler M.E."/>
        </authorList>
    </citation>
    <scope>NUCLEOTIDE SEQUENCE</scope>
</reference>
<keyword evidence="1" id="KW-0560">Oxidoreductase</keyword>
<dbReference type="PANTHER" id="PTHR43333:SF1">
    <property type="entry name" value="D-ISOMER SPECIFIC 2-HYDROXYACID DEHYDROGENASE NAD-BINDING DOMAIN-CONTAINING PROTEIN"/>
    <property type="match status" value="1"/>
</dbReference>
<evidence type="ECO:0000259" key="3">
    <source>
        <dbReference type="Pfam" id="PF02826"/>
    </source>
</evidence>
<keyword evidence="2" id="KW-0520">NAD</keyword>
<dbReference type="PANTHER" id="PTHR43333">
    <property type="entry name" value="2-HACID_DH_C DOMAIN-CONTAINING PROTEIN"/>
    <property type="match status" value="1"/>
</dbReference>
<dbReference type="EMBL" id="UINC01013312">
    <property type="protein sequence ID" value="SVA57617.1"/>
    <property type="molecule type" value="Genomic_DNA"/>
</dbReference>
<dbReference type="Pfam" id="PF02826">
    <property type="entry name" value="2-Hacid_dh_C"/>
    <property type="match status" value="1"/>
</dbReference>
<organism evidence="4">
    <name type="scientific">marine metagenome</name>
    <dbReference type="NCBI Taxonomy" id="408172"/>
    <lineage>
        <taxon>unclassified sequences</taxon>
        <taxon>metagenomes</taxon>
        <taxon>ecological metagenomes</taxon>
    </lineage>
</organism>
<dbReference type="AlphaFoldDB" id="A0A381X0C8"/>
<dbReference type="InterPro" id="IPR006140">
    <property type="entry name" value="D-isomer_DH_NAD-bd"/>
</dbReference>
<accession>A0A381X0C8</accession>
<dbReference type="SUPFAM" id="SSF51735">
    <property type="entry name" value="NAD(P)-binding Rossmann-fold domains"/>
    <property type="match status" value="1"/>
</dbReference>
<sequence>MITKFHLHVENTSALGPVFEASPARVAAALDRASGLADSLRGTIGYDYDNLEEHLATADAVFCWDLPRDRLSERAPNLRWIHVHGAGINHWMPLEALPGRITLTNSRGVHGKRATEYVMMAILALNNRLPEMVTHQRSGVWQQCFSTSLAGKTLLIVGVGHIGSAVARWAKGVGLNVVGIRRSGKPRRWVDEMYQTGKLAAVLPRADFVLISAPHTRETDQLIGAPELDKMKSGAGLINYSRAGLVDYEALRTRLEKGCLSAVLDVFSPEPLPPESPLWQTKNLLITPHCSSDDQAYYTPRTLDLVFVNVQRFLEGKRLRNRVSRKLQY</sequence>
<evidence type="ECO:0000256" key="2">
    <source>
        <dbReference type="ARBA" id="ARBA00023027"/>
    </source>
</evidence>
<gene>
    <name evidence="4" type="ORF">METZ01_LOCUS110471</name>
</gene>
<dbReference type="InterPro" id="IPR036291">
    <property type="entry name" value="NAD(P)-bd_dom_sf"/>
</dbReference>
<proteinExistence type="predicted"/>
<evidence type="ECO:0000256" key="1">
    <source>
        <dbReference type="ARBA" id="ARBA00023002"/>
    </source>
</evidence>
<dbReference type="SUPFAM" id="SSF52283">
    <property type="entry name" value="Formate/glycerate dehydrogenase catalytic domain-like"/>
    <property type="match status" value="1"/>
</dbReference>